<evidence type="ECO:0000256" key="1">
    <source>
        <dbReference type="SAM" id="Phobius"/>
    </source>
</evidence>
<evidence type="ECO:0000313" key="2">
    <source>
        <dbReference type="EMBL" id="KAI8042808.1"/>
    </source>
</evidence>
<dbReference type="AlphaFoldDB" id="A0A9P9YTW9"/>
<sequence length="61" mass="6969">MYIYPTDTDTGAARDTLVVLVSKLFIFIFQFSVGFFGYVNLYVLQNATCILYLTVEHGEHL</sequence>
<organism evidence="2 3">
    <name type="scientific">Drosophila gunungcola</name>
    <name type="common">fruit fly</name>
    <dbReference type="NCBI Taxonomy" id="103775"/>
    <lineage>
        <taxon>Eukaryota</taxon>
        <taxon>Metazoa</taxon>
        <taxon>Ecdysozoa</taxon>
        <taxon>Arthropoda</taxon>
        <taxon>Hexapoda</taxon>
        <taxon>Insecta</taxon>
        <taxon>Pterygota</taxon>
        <taxon>Neoptera</taxon>
        <taxon>Endopterygota</taxon>
        <taxon>Diptera</taxon>
        <taxon>Brachycera</taxon>
        <taxon>Muscomorpha</taxon>
        <taxon>Ephydroidea</taxon>
        <taxon>Drosophilidae</taxon>
        <taxon>Drosophila</taxon>
        <taxon>Sophophora</taxon>
    </lineage>
</organism>
<keyword evidence="1" id="KW-1133">Transmembrane helix</keyword>
<name>A0A9P9YTW9_9MUSC</name>
<reference evidence="2" key="1">
    <citation type="journal article" date="2023" name="Genome Biol. Evol.">
        <title>Long-read-based Genome Assembly of Drosophila gunungcola Reveals Fewer Chemosensory Genes in Flower-breeding Species.</title>
        <authorList>
            <person name="Negi A."/>
            <person name="Liao B.Y."/>
            <person name="Yeh S.D."/>
        </authorList>
    </citation>
    <scope>NUCLEOTIDE SEQUENCE</scope>
    <source>
        <strain evidence="2">Sukarami</strain>
    </source>
</reference>
<proteinExistence type="predicted"/>
<evidence type="ECO:0000313" key="3">
    <source>
        <dbReference type="Proteomes" id="UP001059596"/>
    </source>
</evidence>
<comment type="caution">
    <text evidence="2">The sequence shown here is derived from an EMBL/GenBank/DDBJ whole genome shotgun (WGS) entry which is preliminary data.</text>
</comment>
<dbReference type="EMBL" id="JAMKOV010000002">
    <property type="protein sequence ID" value="KAI8042808.1"/>
    <property type="molecule type" value="Genomic_DNA"/>
</dbReference>
<dbReference type="Proteomes" id="UP001059596">
    <property type="component" value="Unassembled WGS sequence"/>
</dbReference>
<accession>A0A9P9YTW9</accession>
<keyword evidence="1" id="KW-0472">Membrane</keyword>
<gene>
    <name evidence="2" type="ORF">M5D96_004131</name>
</gene>
<keyword evidence="1" id="KW-0812">Transmembrane</keyword>
<keyword evidence="3" id="KW-1185">Reference proteome</keyword>
<feature type="transmembrane region" description="Helical" evidence="1">
    <location>
        <begin position="24"/>
        <end position="44"/>
    </location>
</feature>
<protein>
    <submittedName>
        <fullName evidence="2">Uncharacterized protein</fullName>
    </submittedName>
</protein>